<keyword evidence="1" id="KW-0472">Membrane</keyword>
<name>A0A4Q1ZYU5_9LACO</name>
<feature type="transmembrane region" description="Helical" evidence="1">
    <location>
        <begin position="36"/>
        <end position="63"/>
    </location>
</feature>
<dbReference type="RefSeq" id="WP_119448601.1">
    <property type="nucleotide sequence ID" value="NZ_QWMU01000145.1"/>
</dbReference>
<dbReference type="EMBL" id="QZFR01000153">
    <property type="protein sequence ID" value="RXV61685.1"/>
    <property type="molecule type" value="Genomic_DNA"/>
</dbReference>
<protein>
    <submittedName>
        <fullName evidence="3">GHKL domain-containing protein</fullName>
    </submittedName>
</protein>
<dbReference type="AlphaFoldDB" id="A0A4Q1ZYU5"/>
<evidence type="ECO:0000259" key="2">
    <source>
        <dbReference type="Pfam" id="PF14501"/>
    </source>
</evidence>
<dbReference type="PANTHER" id="PTHR40448">
    <property type="entry name" value="TWO-COMPONENT SENSOR HISTIDINE KINASE"/>
    <property type="match status" value="1"/>
</dbReference>
<feature type="domain" description="Sensor histidine kinase NatK-like C-terminal" evidence="2">
    <location>
        <begin position="335"/>
        <end position="436"/>
    </location>
</feature>
<feature type="transmembrane region" description="Helical" evidence="1">
    <location>
        <begin position="115"/>
        <end position="137"/>
    </location>
</feature>
<organism evidence="3 4">
    <name type="scientific">Ligilactobacillus murinus</name>
    <dbReference type="NCBI Taxonomy" id="1622"/>
    <lineage>
        <taxon>Bacteria</taxon>
        <taxon>Bacillati</taxon>
        <taxon>Bacillota</taxon>
        <taxon>Bacilli</taxon>
        <taxon>Lactobacillales</taxon>
        <taxon>Lactobacillaceae</taxon>
        <taxon>Ligilactobacillus</taxon>
    </lineage>
</organism>
<gene>
    <name evidence="3" type="ORF">D6C19_11490</name>
</gene>
<dbReference type="PANTHER" id="PTHR40448:SF1">
    <property type="entry name" value="TWO-COMPONENT SENSOR HISTIDINE KINASE"/>
    <property type="match status" value="1"/>
</dbReference>
<dbReference type="OrthoDB" id="1652078at2"/>
<dbReference type="Gene3D" id="3.30.565.10">
    <property type="entry name" value="Histidine kinase-like ATPase, C-terminal domain"/>
    <property type="match status" value="1"/>
</dbReference>
<dbReference type="GO" id="GO:0042802">
    <property type="term" value="F:identical protein binding"/>
    <property type="evidence" value="ECO:0007669"/>
    <property type="project" value="TreeGrafter"/>
</dbReference>
<dbReference type="InterPro" id="IPR036890">
    <property type="entry name" value="HATPase_C_sf"/>
</dbReference>
<accession>A0A4Q1ZYU5</accession>
<keyword evidence="1" id="KW-1133">Transmembrane helix</keyword>
<comment type="caution">
    <text evidence="3">The sequence shown here is derived from an EMBL/GenBank/DDBJ whole genome shotgun (WGS) entry which is preliminary data.</text>
</comment>
<feature type="transmembrane region" description="Helical" evidence="1">
    <location>
        <begin position="157"/>
        <end position="177"/>
    </location>
</feature>
<evidence type="ECO:0000313" key="3">
    <source>
        <dbReference type="EMBL" id="RXV61685.1"/>
    </source>
</evidence>
<dbReference type="Proteomes" id="UP000289316">
    <property type="component" value="Unassembled WGS sequence"/>
</dbReference>
<feature type="transmembrane region" description="Helical" evidence="1">
    <location>
        <begin position="83"/>
        <end position="103"/>
    </location>
</feature>
<evidence type="ECO:0000256" key="1">
    <source>
        <dbReference type="SAM" id="Phobius"/>
    </source>
</evidence>
<keyword evidence="1" id="KW-0812">Transmembrane</keyword>
<reference evidence="3 4" key="1">
    <citation type="submission" date="2018-09" db="EMBL/GenBank/DDBJ databases">
        <title>Murine metabolic-syndrome-specific gut microbial biobank.</title>
        <authorList>
            <person name="Liu C."/>
        </authorList>
    </citation>
    <scope>NUCLEOTIDE SEQUENCE [LARGE SCALE GENOMIC DNA]</scope>
    <source>
        <strain evidence="3 4">C-30</strain>
    </source>
</reference>
<evidence type="ECO:0000313" key="4">
    <source>
        <dbReference type="Proteomes" id="UP000289316"/>
    </source>
</evidence>
<dbReference type="Pfam" id="PF14501">
    <property type="entry name" value="HATPase_c_5"/>
    <property type="match status" value="1"/>
</dbReference>
<dbReference type="SUPFAM" id="SSF55874">
    <property type="entry name" value="ATPase domain of HSP90 chaperone/DNA topoisomerase II/histidine kinase"/>
    <property type="match status" value="1"/>
</dbReference>
<feature type="transmembrane region" description="Helical" evidence="1">
    <location>
        <begin position="6"/>
        <end position="24"/>
    </location>
</feature>
<feature type="transmembrane region" description="Helical" evidence="1">
    <location>
        <begin position="189"/>
        <end position="206"/>
    </location>
</feature>
<sequence length="441" mass="50850">MDITYVIISFAVFFTQISVITVLYQQISGITIRWYSYIGIIFFNVALFLIAPPIGYFFTYLFWLGYSLYKDRSHNRPLAVFYGLYPVVIESLFNRVMAFYIFPTMGISLKMMEQYPVLNVLIELLILPLSYGVTRSIQLDFRNLQLGFEKRYLDRTLIVVDISMAIYCIVLQILLLTDDLIPNAAVYREKLVGAYVIFFLIILIYLNSKFSDKLQAEILQQKDIQLAELAKHSQHIEKLYEEIRSFRHDYVNVLMSIQSGLELRDLDAIQSVYDTVLSKTVTQFSDQKYDIASLSRISNIAVKSVLSAKLREAHEKRIKLEIEIEENLNLSVIDTLDIVTILSILLDNAIEATLLTKRPILKFAFFHHNGYLVCIVENSTLQETVSRSDIFKKGYSTKGNSRGIGLTKVMEILDRYPNASIQTRSSHYSFSQVIKLKEPTN</sequence>
<proteinExistence type="predicted"/>
<dbReference type="InterPro" id="IPR032834">
    <property type="entry name" value="NatK-like_C"/>
</dbReference>